<keyword evidence="1" id="KW-0378">Hydrolase</keyword>
<dbReference type="PANTHER" id="PTHR43611">
    <property type="entry name" value="ALPHA-D-GLUCOSE 1-PHOSPHATE PHOSPHATASE"/>
    <property type="match status" value="1"/>
</dbReference>
<dbReference type="SUPFAM" id="SSF56784">
    <property type="entry name" value="HAD-like"/>
    <property type="match status" value="1"/>
</dbReference>
<dbReference type="InterPro" id="IPR036412">
    <property type="entry name" value="HAD-like_sf"/>
</dbReference>
<evidence type="ECO:0000313" key="2">
    <source>
        <dbReference type="Proteomes" id="UP000245125"/>
    </source>
</evidence>
<keyword evidence="2" id="KW-1185">Reference proteome</keyword>
<organism evidence="1 2">
    <name type="scientific">Candidatus Sulfobium mesophilum</name>
    <dbReference type="NCBI Taxonomy" id="2016548"/>
    <lineage>
        <taxon>Bacteria</taxon>
        <taxon>Pseudomonadati</taxon>
        <taxon>Nitrospirota</taxon>
        <taxon>Nitrospiria</taxon>
        <taxon>Nitrospirales</taxon>
        <taxon>Nitrospiraceae</taxon>
        <taxon>Candidatus Sulfobium</taxon>
    </lineage>
</organism>
<dbReference type="PANTHER" id="PTHR43611:SF3">
    <property type="entry name" value="FLAVIN MONONUCLEOTIDE HYDROLASE 1, CHLOROPLATIC"/>
    <property type="match status" value="1"/>
</dbReference>
<dbReference type="Gene3D" id="3.40.50.1000">
    <property type="entry name" value="HAD superfamily/HAD-like"/>
    <property type="match status" value="1"/>
</dbReference>
<proteinExistence type="predicted"/>
<dbReference type="OrthoDB" id="9788657at2"/>
<dbReference type="GO" id="GO:0016787">
    <property type="term" value="F:hydrolase activity"/>
    <property type="evidence" value="ECO:0007669"/>
    <property type="project" value="UniProtKB-KW"/>
</dbReference>
<dbReference type="NCBIfam" id="TIGR01509">
    <property type="entry name" value="HAD-SF-IA-v3"/>
    <property type="match status" value="1"/>
</dbReference>
<dbReference type="InterPro" id="IPR023214">
    <property type="entry name" value="HAD_sf"/>
</dbReference>
<dbReference type="Proteomes" id="UP000245125">
    <property type="component" value="Unassembled WGS sequence"/>
</dbReference>
<dbReference type="AlphaFoldDB" id="A0A2U3QF56"/>
<accession>A0A2U3QF56</accession>
<dbReference type="EMBL" id="OUUY01000060">
    <property type="protein sequence ID" value="SPQ00048.1"/>
    <property type="molecule type" value="Genomic_DNA"/>
</dbReference>
<protein>
    <submittedName>
        <fullName evidence="1">Hydrolase, putative, cyclic phosphodiesterase-like domain-containing</fullName>
    </submittedName>
</protein>
<dbReference type="InterPro" id="IPR006439">
    <property type="entry name" value="HAD-SF_hydro_IA"/>
</dbReference>
<dbReference type="Pfam" id="PF00702">
    <property type="entry name" value="Hydrolase"/>
    <property type="match status" value="1"/>
</dbReference>
<dbReference type="SFLD" id="SFLDG01129">
    <property type="entry name" value="C1.5:_HAD__Beta-PGM__Phosphata"/>
    <property type="match status" value="1"/>
</dbReference>
<evidence type="ECO:0000313" key="1">
    <source>
        <dbReference type="EMBL" id="SPQ00048.1"/>
    </source>
</evidence>
<dbReference type="SFLD" id="SFLDS00003">
    <property type="entry name" value="Haloacid_Dehalogenase"/>
    <property type="match status" value="1"/>
</dbReference>
<dbReference type="PRINTS" id="PR00413">
    <property type="entry name" value="HADHALOGNASE"/>
</dbReference>
<dbReference type="CDD" id="cd02603">
    <property type="entry name" value="HAD_sEH-N_like"/>
    <property type="match status" value="1"/>
</dbReference>
<name>A0A2U3QF56_9BACT</name>
<reference evidence="2" key="1">
    <citation type="submission" date="2018-03" db="EMBL/GenBank/DDBJ databases">
        <authorList>
            <person name="Zecchin S."/>
        </authorList>
    </citation>
    <scope>NUCLEOTIDE SEQUENCE [LARGE SCALE GENOMIC DNA]</scope>
</reference>
<gene>
    <name evidence="1" type="ORF">NBG4_160013</name>
</gene>
<sequence length="198" mass="22382">MVKAVIFDFGGVLAEEGFREGLKVIAENNQLDPEAFFRIAANLIYETGYVTGAAGEAAYLNRLREETGIRESNEMIRDEILKRFVLRLDVIGYVEELRAEGLVTAILSDQTNWLDKLNGKDLFFHHFDHVYNSFRIGKGKQDPSVFADVCLKMGLKPGETVFVDDNIDNVRRAAGEGLNAVLYTELREVKVEIKKYLT</sequence>